<sequence length="442" mass="45892">MRATDGLVPVTPSPGPVESSIVVSGGVGSIRFQWSELRQGAVRLGLLADSIRDALHQCGELQWRLQMLLNEQDTMVQGAGVAAVTGLDDARTALAAADNELRDTAQRVEACRLAYEAAEAMARLASAAARTALGEVERDLARVIGLANAGDLAEPSALSVERLSPVVELTLDGSVPALLDRVQVVNADGPGAFEVLKVQGTEGPVFVVVLPGTQGSSITASTHPFDPTGIVEAVQYDSAFVTEAVGQALAESGAVPGDRVMVVGYSQGGMHAANIAQNEGFADTYHLELVLTAGSPTGREPSGGAQYLHLEHADDWVPQVDGVSNPDERDRVTVTLQDPVTEVPDGDKGLGAAHKLGTYLAGAEAVEASSHPSVVATVATLRAAIGTRVPAERHVFIAHRPSVEGRTSSTDQRRRGHRPTPGPAPEPGRSVGGPQLPASASE</sequence>
<evidence type="ECO:0008006" key="4">
    <source>
        <dbReference type="Google" id="ProtNLM"/>
    </source>
</evidence>
<evidence type="ECO:0000313" key="2">
    <source>
        <dbReference type="EMBL" id="MFD1845635.1"/>
    </source>
</evidence>
<dbReference type="EMBL" id="JBHUGA010000006">
    <property type="protein sequence ID" value="MFD1845635.1"/>
    <property type="molecule type" value="Genomic_DNA"/>
</dbReference>
<feature type="region of interest" description="Disordered" evidence="1">
    <location>
        <begin position="396"/>
        <end position="442"/>
    </location>
</feature>
<dbReference type="RefSeq" id="WP_343877889.1">
    <property type="nucleotide sequence ID" value="NZ_BAAAIJ010000007.1"/>
</dbReference>
<name>A0ABW4Q500_9MICC</name>
<evidence type="ECO:0000256" key="1">
    <source>
        <dbReference type="SAM" id="MobiDB-lite"/>
    </source>
</evidence>
<organism evidence="2 3">
    <name type="scientific">Arthrobacter flavus</name>
    <dbReference type="NCBI Taxonomy" id="95172"/>
    <lineage>
        <taxon>Bacteria</taxon>
        <taxon>Bacillati</taxon>
        <taxon>Actinomycetota</taxon>
        <taxon>Actinomycetes</taxon>
        <taxon>Micrococcales</taxon>
        <taxon>Micrococcaceae</taxon>
        <taxon>Arthrobacter</taxon>
    </lineage>
</organism>
<protein>
    <recommendedName>
        <fullName evidence="4">PE-PPE domain-containing protein</fullName>
    </recommendedName>
</protein>
<dbReference type="SUPFAM" id="SSF53474">
    <property type="entry name" value="alpha/beta-Hydrolases"/>
    <property type="match status" value="1"/>
</dbReference>
<dbReference type="Proteomes" id="UP001597307">
    <property type="component" value="Unassembled WGS sequence"/>
</dbReference>
<proteinExistence type="predicted"/>
<reference evidence="3" key="1">
    <citation type="journal article" date="2019" name="Int. J. Syst. Evol. Microbiol.">
        <title>The Global Catalogue of Microorganisms (GCM) 10K type strain sequencing project: providing services to taxonomists for standard genome sequencing and annotation.</title>
        <authorList>
            <consortium name="The Broad Institute Genomics Platform"/>
            <consortium name="The Broad Institute Genome Sequencing Center for Infectious Disease"/>
            <person name="Wu L."/>
            <person name="Ma J."/>
        </authorList>
    </citation>
    <scope>NUCLEOTIDE SEQUENCE [LARGE SCALE GENOMIC DNA]</scope>
    <source>
        <strain evidence="3">JCM 11496</strain>
    </source>
</reference>
<dbReference type="InterPro" id="IPR029058">
    <property type="entry name" value="AB_hydrolase_fold"/>
</dbReference>
<dbReference type="Gene3D" id="3.40.50.1820">
    <property type="entry name" value="alpha/beta hydrolase"/>
    <property type="match status" value="1"/>
</dbReference>
<evidence type="ECO:0000313" key="3">
    <source>
        <dbReference type="Proteomes" id="UP001597307"/>
    </source>
</evidence>
<gene>
    <name evidence="2" type="ORF">ACFSFX_03370</name>
</gene>
<comment type="caution">
    <text evidence="2">The sequence shown here is derived from an EMBL/GenBank/DDBJ whole genome shotgun (WGS) entry which is preliminary data.</text>
</comment>
<keyword evidence="3" id="KW-1185">Reference proteome</keyword>
<accession>A0ABW4Q500</accession>